<feature type="chain" id="PRO_5043028172" description="Tail specific protease domain-containing protein" evidence="1">
    <location>
        <begin position="23"/>
        <end position="732"/>
    </location>
</feature>
<evidence type="ECO:0000313" key="5">
    <source>
        <dbReference type="Proteomes" id="UP001280581"/>
    </source>
</evidence>
<evidence type="ECO:0000259" key="2">
    <source>
        <dbReference type="Pfam" id="PF03572"/>
    </source>
</evidence>
<dbReference type="InterPro" id="IPR029045">
    <property type="entry name" value="ClpP/crotonase-like_dom_sf"/>
</dbReference>
<feature type="signal peptide" evidence="1">
    <location>
        <begin position="1"/>
        <end position="22"/>
    </location>
</feature>
<evidence type="ECO:0000259" key="3">
    <source>
        <dbReference type="Pfam" id="PF23658"/>
    </source>
</evidence>
<evidence type="ECO:0008006" key="6">
    <source>
        <dbReference type="Google" id="ProtNLM"/>
    </source>
</evidence>
<dbReference type="InterPro" id="IPR052766">
    <property type="entry name" value="S41A_metabolite_peptidase"/>
</dbReference>
<sequence length="732" mass="82074">MHRYIPALVVLSALLGAPLAGAQRNDDKVCGQIEILEKQAKAANPSAVPVAIPIKATLDCIKNITVGWNRVYDVSLMLENMDLYLDFETTLDSLKSPPADWPYPPHDLKAELERVKSKVKNNEYANEYEFEVDLFEKVFAPAHSGHLIFYPDLIVNPWYWSRTVSLVSVSKDGSALPEIYFRDDVLHDVPNASRLAKIDGVDAQKFIQDLVYRAASQDPDAGYNAMFYNKAHVAAHISNGGYFAQGGRVNNIYPGENTTYTFENGTEITVDNVALLRYPDYTGASTNYYFMNRYAGSGYRAQTQVKIPNSDPGYPTAVVATQDGTLAGYYLDGDGMEDVAVLSVLSFSPKSVVEYQAVAETFLADAVRDGKKRLVVDLSANNGGYILSGYDLFRQLFPQTEQVGLTRFRNNKIQDAAIRVNKKIVPNPFDPEKGNLEQIRAYERSWDYRHDFDQNGKKFNSSSQKFAEHMYGGTNYSSLISWDLNDPYLTTKGPVAFGTEITGYGSRTNFTQPFAAENIIMLTDGFCASTCFLFSDFMKNQGQVKSIAVGGLPNTKPMQAVGGIKGGELSTWADLYTKVYQDVFYMWQTQDMDDPDYEYIKSTWLDHREYIGYTATAGVNLRDVIQEDHVKDGVAAQFVKEDADCRLFYTKEMIKDVTSVWKKVVNTAWRGDKCVHGVLAGRDTSSERLGDKAEHRGTKRSEGLKTKKVVFQEETVEKNAAWRIVHGRKAFE</sequence>
<dbReference type="Pfam" id="PF03572">
    <property type="entry name" value="Peptidase_S41"/>
    <property type="match status" value="1"/>
</dbReference>
<dbReference type="AlphaFoldDB" id="A0AAN6LYZ3"/>
<dbReference type="PANTHER" id="PTHR37049:SF4">
    <property type="entry name" value="RHODANESE DOMAIN-CONTAINING PROTEIN"/>
    <property type="match status" value="1"/>
</dbReference>
<dbReference type="InterPro" id="IPR005151">
    <property type="entry name" value="Tail-specific_protease"/>
</dbReference>
<dbReference type="EMBL" id="WVTA01000007">
    <property type="protein sequence ID" value="KAK3208244.1"/>
    <property type="molecule type" value="Genomic_DNA"/>
</dbReference>
<feature type="domain" description="Tail specific protease" evidence="2">
    <location>
        <begin position="339"/>
        <end position="546"/>
    </location>
</feature>
<gene>
    <name evidence="4" type="ORF">GRF29_77g83662</name>
</gene>
<comment type="caution">
    <text evidence="4">The sequence shown here is derived from an EMBL/GenBank/DDBJ whole genome shotgun (WGS) entry which is preliminary data.</text>
</comment>
<dbReference type="GO" id="GO:0006508">
    <property type="term" value="P:proteolysis"/>
    <property type="evidence" value="ECO:0007669"/>
    <property type="project" value="InterPro"/>
</dbReference>
<proteinExistence type="predicted"/>
<dbReference type="GO" id="GO:0008236">
    <property type="term" value="F:serine-type peptidase activity"/>
    <property type="evidence" value="ECO:0007669"/>
    <property type="project" value="InterPro"/>
</dbReference>
<dbReference type="Pfam" id="PF23658">
    <property type="entry name" value="PDZ_CPAF_rel"/>
    <property type="match status" value="1"/>
</dbReference>
<dbReference type="PANTHER" id="PTHR37049">
    <property type="entry name" value="PEPTIDASE S41 FAMILY PROTEIN"/>
    <property type="match status" value="1"/>
</dbReference>
<keyword evidence="1" id="KW-0732">Signal</keyword>
<name>A0AAN6LYZ3_9PLEO</name>
<organism evidence="4 5">
    <name type="scientific">Pseudopithomyces chartarum</name>
    <dbReference type="NCBI Taxonomy" id="1892770"/>
    <lineage>
        <taxon>Eukaryota</taxon>
        <taxon>Fungi</taxon>
        <taxon>Dikarya</taxon>
        <taxon>Ascomycota</taxon>
        <taxon>Pezizomycotina</taxon>
        <taxon>Dothideomycetes</taxon>
        <taxon>Pleosporomycetidae</taxon>
        <taxon>Pleosporales</taxon>
        <taxon>Massarineae</taxon>
        <taxon>Didymosphaeriaceae</taxon>
        <taxon>Pseudopithomyces</taxon>
    </lineage>
</organism>
<dbReference type="Gene3D" id="3.90.226.10">
    <property type="entry name" value="2-enoyl-CoA Hydratase, Chain A, domain 1"/>
    <property type="match status" value="1"/>
</dbReference>
<dbReference type="SUPFAM" id="SSF52096">
    <property type="entry name" value="ClpP/crotonase"/>
    <property type="match status" value="1"/>
</dbReference>
<feature type="domain" description="CPAF-like PDZ" evidence="3">
    <location>
        <begin position="160"/>
        <end position="278"/>
    </location>
</feature>
<keyword evidence="5" id="KW-1185">Reference proteome</keyword>
<accession>A0AAN6LYZ3</accession>
<dbReference type="InterPro" id="IPR056186">
    <property type="entry name" value="PDZ_CPAF-rel"/>
</dbReference>
<dbReference type="Proteomes" id="UP001280581">
    <property type="component" value="Unassembled WGS sequence"/>
</dbReference>
<protein>
    <recommendedName>
        <fullName evidence="6">Tail specific protease domain-containing protein</fullName>
    </recommendedName>
</protein>
<evidence type="ECO:0000256" key="1">
    <source>
        <dbReference type="SAM" id="SignalP"/>
    </source>
</evidence>
<reference evidence="4 5" key="1">
    <citation type="submission" date="2021-02" db="EMBL/GenBank/DDBJ databases">
        <title>Genome assembly of Pseudopithomyces chartarum.</title>
        <authorList>
            <person name="Jauregui R."/>
            <person name="Singh J."/>
            <person name="Voisey C."/>
        </authorList>
    </citation>
    <scope>NUCLEOTIDE SEQUENCE [LARGE SCALE GENOMIC DNA]</scope>
    <source>
        <strain evidence="4 5">AGR01</strain>
    </source>
</reference>
<evidence type="ECO:0000313" key="4">
    <source>
        <dbReference type="EMBL" id="KAK3208244.1"/>
    </source>
</evidence>